<evidence type="ECO:0000256" key="1">
    <source>
        <dbReference type="ARBA" id="ARBA00004123"/>
    </source>
</evidence>
<dbReference type="GO" id="GO:0005634">
    <property type="term" value="C:nucleus"/>
    <property type="evidence" value="ECO:0007669"/>
    <property type="project" value="UniProtKB-SubCell"/>
</dbReference>
<dbReference type="Pfam" id="PF01393">
    <property type="entry name" value="Chromo_shadow"/>
    <property type="match status" value="1"/>
</dbReference>
<dbReference type="CDD" id="cd00024">
    <property type="entry name" value="CD_CSD"/>
    <property type="match status" value="1"/>
</dbReference>
<dbReference type="AlphaFoldDB" id="A0A815TQE6"/>
<organism evidence="5 6">
    <name type="scientific">Rotaria sordida</name>
    <dbReference type="NCBI Taxonomy" id="392033"/>
    <lineage>
        <taxon>Eukaryota</taxon>
        <taxon>Metazoa</taxon>
        <taxon>Spiralia</taxon>
        <taxon>Gnathifera</taxon>
        <taxon>Rotifera</taxon>
        <taxon>Eurotatoria</taxon>
        <taxon>Bdelloidea</taxon>
        <taxon>Philodinida</taxon>
        <taxon>Philodinidae</taxon>
        <taxon>Rotaria</taxon>
    </lineage>
</organism>
<dbReference type="Proteomes" id="UP000663870">
    <property type="component" value="Unassembled WGS sequence"/>
</dbReference>
<evidence type="ECO:0000256" key="2">
    <source>
        <dbReference type="ARBA" id="ARBA00023242"/>
    </source>
</evidence>
<dbReference type="CDD" id="cd00034">
    <property type="entry name" value="CSD"/>
    <property type="match status" value="1"/>
</dbReference>
<proteinExistence type="predicted"/>
<dbReference type="InterPro" id="IPR023780">
    <property type="entry name" value="Chromo_domain"/>
</dbReference>
<dbReference type="PRINTS" id="PR00504">
    <property type="entry name" value="CHROMODOMAIN"/>
</dbReference>
<dbReference type="Proteomes" id="UP000663854">
    <property type="component" value="Unassembled WGS sequence"/>
</dbReference>
<dbReference type="EMBL" id="CAJNOL010002496">
    <property type="protein sequence ID" value="CAF1506154.1"/>
    <property type="molecule type" value="Genomic_DNA"/>
</dbReference>
<feature type="domain" description="Chromo" evidence="3">
    <location>
        <begin position="6"/>
        <end position="65"/>
    </location>
</feature>
<evidence type="ECO:0000313" key="6">
    <source>
        <dbReference type="Proteomes" id="UP000663870"/>
    </source>
</evidence>
<dbReference type="InterPro" id="IPR051219">
    <property type="entry name" value="Heterochromatin_chromo-domain"/>
</dbReference>
<dbReference type="SUPFAM" id="SSF54160">
    <property type="entry name" value="Chromo domain-like"/>
    <property type="match status" value="1"/>
</dbReference>
<dbReference type="PANTHER" id="PTHR22812">
    <property type="entry name" value="CHROMOBOX PROTEIN"/>
    <property type="match status" value="1"/>
</dbReference>
<reference evidence="5" key="1">
    <citation type="submission" date="2021-02" db="EMBL/GenBank/DDBJ databases">
        <authorList>
            <person name="Nowell W R."/>
        </authorList>
    </citation>
    <scope>NUCLEOTIDE SEQUENCE</scope>
</reference>
<evidence type="ECO:0000313" key="4">
    <source>
        <dbReference type="EMBL" id="CAF1197560.1"/>
    </source>
</evidence>
<dbReference type="InterPro" id="IPR023779">
    <property type="entry name" value="Chromodomain_CS"/>
</dbReference>
<dbReference type="PROSITE" id="PS00598">
    <property type="entry name" value="CHROMO_1"/>
    <property type="match status" value="1"/>
</dbReference>
<evidence type="ECO:0000259" key="3">
    <source>
        <dbReference type="PROSITE" id="PS50013"/>
    </source>
</evidence>
<dbReference type="InterPro" id="IPR016197">
    <property type="entry name" value="Chromo-like_dom_sf"/>
</dbReference>
<keyword evidence="2" id="KW-0539">Nucleus</keyword>
<keyword evidence="6" id="KW-1185">Reference proteome</keyword>
<dbReference type="SMART" id="SM00298">
    <property type="entry name" value="CHROMO"/>
    <property type="match status" value="1"/>
</dbReference>
<comment type="caution">
    <text evidence="5">The sequence shown here is derived from an EMBL/GenBank/DDBJ whole genome shotgun (WGS) entry which is preliminary data.</text>
</comment>
<dbReference type="Gene3D" id="2.40.50.40">
    <property type="match status" value="2"/>
</dbReference>
<dbReference type="GO" id="GO:0000792">
    <property type="term" value="C:heterochromatin"/>
    <property type="evidence" value="ECO:0007669"/>
    <property type="project" value="UniProtKB-ARBA"/>
</dbReference>
<dbReference type="InterPro" id="IPR017984">
    <property type="entry name" value="Chromo_dom_subgr"/>
</dbReference>
<evidence type="ECO:0000313" key="5">
    <source>
        <dbReference type="EMBL" id="CAF1506154.1"/>
    </source>
</evidence>
<protein>
    <recommendedName>
        <fullName evidence="3">Chromo domain-containing protein</fullName>
    </recommendedName>
</protein>
<dbReference type="PROSITE" id="PS50013">
    <property type="entry name" value="CHROMO_2"/>
    <property type="match status" value="1"/>
</dbReference>
<sequence>MADDIYVVEKILDKRILDNDQIEYLLKWFGYNEEDATWEPEENIFCKDLIDQYEYNRKLKNIEENVNDECKQILSEICDEIETVPSTYQSMNVSTDEQEVVCFQLSTDMSVTTTTSDNSEIIDENLINDISLHNNLHNEEENGTYTEHGESQLMSNSPESTFDSNYNGIRTNTTSLIRKKKFRSNSNDNRTNISDDIHTKEIDIENSTIDYLALEPERIVSITRSRTSTQDLEFLLKCTRYPTKLFFISNEKAKELIPDLLIDFYERHINWFIDRPLPRQISQRQKS</sequence>
<accession>A0A815TQE6</accession>
<name>A0A815TQE6_9BILA</name>
<comment type="subcellular location">
    <subcellularLocation>
        <location evidence="1">Nucleus</location>
    </subcellularLocation>
</comment>
<dbReference type="EMBL" id="CAJNOH010001267">
    <property type="protein sequence ID" value="CAF1197560.1"/>
    <property type="molecule type" value="Genomic_DNA"/>
</dbReference>
<gene>
    <name evidence="5" type="ORF">JXQ802_LOCUS40718</name>
    <name evidence="4" type="ORF">PYM288_LOCUS24694</name>
</gene>
<dbReference type="InterPro" id="IPR000953">
    <property type="entry name" value="Chromo/chromo_shadow_dom"/>
</dbReference>
<dbReference type="Pfam" id="PF00385">
    <property type="entry name" value="Chromo"/>
    <property type="match status" value="1"/>
</dbReference>
<dbReference type="InterPro" id="IPR008251">
    <property type="entry name" value="Chromo_shadow_dom"/>
</dbReference>